<feature type="coiled-coil region" evidence="7">
    <location>
        <begin position="240"/>
        <end position="297"/>
    </location>
</feature>
<dbReference type="Gene3D" id="3.40.1810.10">
    <property type="entry name" value="Transcription factor, MADS-box"/>
    <property type="match status" value="1"/>
</dbReference>
<keyword evidence="2" id="KW-0805">Transcription regulation</keyword>
<dbReference type="GO" id="GO:0000977">
    <property type="term" value="F:RNA polymerase II transcription regulatory region sequence-specific DNA binding"/>
    <property type="evidence" value="ECO:0007669"/>
    <property type="project" value="InterPro"/>
</dbReference>
<feature type="domain" description="K-box" evidence="11">
    <location>
        <begin position="240"/>
        <end position="348"/>
    </location>
</feature>
<dbReference type="Proteomes" id="UP000324897">
    <property type="component" value="Chromosome 6"/>
</dbReference>
<evidence type="ECO:0000313" key="12">
    <source>
        <dbReference type="EMBL" id="TVU51372.1"/>
    </source>
</evidence>
<feature type="compositionally biased region" description="Basic and acidic residues" evidence="8">
    <location>
        <begin position="1"/>
        <end position="13"/>
    </location>
</feature>
<dbReference type="SUPFAM" id="SSF55455">
    <property type="entry name" value="SRF-like"/>
    <property type="match status" value="1"/>
</dbReference>
<dbReference type="GO" id="GO:0045944">
    <property type="term" value="P:positive regulation of transcription by RNA polymerase II"/>
    <property type="evidence" value="ECO:0007669"/>
    <property type="project" value="InterPro"/>
</dbReference>
<dbReference type="CDD" id="cd00265">
    <property type="entry name" value="MADS_MEF2_like"/>
    <property type="match status" value="1"/>
</dbReference>
<feature type="domain" description="MADS-box" evidence="10">
    <location>
        <begin position="152"/>
        <end position="212"/>
    </location>
</feature>
<dbReference type="AlphaFoldDB" id="A0A5J9WRK1"/>
<dbReference type="OrthoDB" id="1898716at2759"/>
<dbReference type="PROSITE" id="PS51297">
    <property type="entry name" value="K_BOX"/>
    <property type="match status" value="1"/>
</dbReference>
<proteinExistence type="predicted"/>
<evidence type="ECO:0000313" key="13">
    <source>
        <dbReference type="Proteomes" id="UP000324897"/>
    </source>
</evidence>
<dbReference type="FunFam" id="3.40.1810.10:FF:000005">
    <property type="entry name" value="MADS-box transcription factor 21"/>
    <property type="match status" value="1"/>
</dbReference>
<organism evidence="12 13">
    <name type="scientific">Eragrostis curvula</name>
    <name type="common">weeping love grass</name>
    <dbReference type="NCBI Taxonomy" id="38414"/>
    <lineage>
        <taxon>Eukaryota</taxon>
        <taxon>Viridiplantae</taxon>
        <taxon>Streptophyta</taxon>
        <taxon>Embryophyta</taxon>
        <taxon>Tracheophyta</taxon>
        <taxon>Spermatophyta</taxon>
        <taxon>Magnoliopsida</taxon>
        <taxon>Liliopsida</taxon>
        <taxon>Poales</taxon>
        <taxon>Poaceae</taxon>
        <taxon>PACMAD clade</taxon>
        <taxon>Chloridoideae</taxon>
        <taxon>Eragrostideae</taxon>
        <taxon>Eragrostidinae</taxon>
        <taxon>Eragrostis</taxon>
    </lineage>
</organism>
<keyword evidence="9" id="KW-0812">Transmembrane</keyword>
<dbReference type="GO" id="GO:0003700">
    <property type="term" value="F:DNA-binding transcription factor activity"/>
    <property type="evidence" value="ECO:0007669"/>
    <property type="project" value="InterPro"/>
</dbReference>
<evidence type="ECO:0000259" key="10">
    <source>
        <dbReference type="PROSITE" id="PS50066"/>
    </source>
</evidence>
<feature type="transmembrane region" description="Helical" evidence="9">
    <location>
        <begin position="114"/>
        <end position="136"/>
    </location>
</feature>
<dbReference type="PRINTS" id="PR00404">
    <property type="entry name" value="MADSDOMAIN"/>
</dbReference>
<dbReference type="SMART" id="SM00432">
    <property type="entry name" value="MADS"/>
    <property type="match status" value="1"/>
</dbReference>
<evidence type="ECO:0000256" key="9">
    <source>
        <dbReference type="SAM" id="Phobius"/>
    </source>
</evidence>
<feature type="transmembrane region" description="Helical" evidence="9">
    <location>
        <begin position="23"/>
        <end position="44"/>
    </location>
</feature>
<dbReference type="InterPro" id="IPR033896">
    <property type="entry name" value="MEF2-like_N"/>
</dbReference>
<dbReference type="InterPro" id="IPR036879">
    <property type="entry name" value="TF_MADSbox_sf"/>
</dbReference>
<dbReference type="GO" id="GO:0005634">
    <property type="term" value="C:nucleus"/>
    <property type="evidence" value="ECO:0007669"/>
    <property type="project" value="UniProtKB-SubCell"/>
</dbReference>
<dbReference type="InterPro" id="IPR002100">
    <property type="entry name" value="TF_MADSbox"/>
</dbReference>
<evidence type="ECO:0000259" key="11">
    <source>
        <dbReference type="PROSITE" id="PS51297"/>
    </source>
</evidence>
<dbReference type="PROSITE" id="PS00350">
    <property type="entry name" value="MADS_BOX_1"/>
    <property type="match status" value="1"/>
</dbReference>
<evidence type="ECO:0000256" key="7">
    <source>
        <dbReference type="SAM" id="Coils"/>
    </source>
</evidence>
<evidence type="ECO:0000256" key="2">
    <source>
        <dbReference type="ARBA" id="ARBA00023015"/>
    </source>
</evidence>
<keyword evidence="4" id="KW-0804">Transcription</keyword>
<dbReference type="EMBL" id="RWGY01000002">
    <property type="protein sequence ID" value="TVU51372.1"/>
    <property type="molecule type" value="Genomic_DNA"/>
</dbReference>
<feature type="non-terminal residue" evidence="12">
    <location>
        <position position="1"/>
    </location>
</feature>
<keyword evidence="7" id="KW-0175">Coiled coil</keyword>
<dbReference type="Pfam" id="PF00319">
    <property type="entry name" value="SRF-TF"/>
    <property type="match status" value="1"/>
</dbReference>
<keyword evidence="13" id="KW-1185">Reference proteome</keyword>
<evidence type="ECO:0000256" key="3">
    <source>
        <dbReference type="ARBA" id="ARBA00023125"/>
    </source>
</evidence>
<keyword evidence="3" id="KW-0238">DNA-binding</keyword>
<protein>
    <recommendedName>
        <fullName evidence="14">MADS-box domain-containing protein</fullName>
    </recommendedName>
</protein>
<dbReference type="InterPro" id="IPR002487">
    <property type="entry name" value="TF_Kbox"/>
</dbReference>
<name>A0A5J9WRK1_9POAL</name>
<gene>
    <name evidence="12" type="ORF">EJB05_02797</name>
</gene>
<accession>A0A5J9WRK1</accession>
<dbReference type="GO" id="GO:0046983">
    <property type="term" value="F:protein dimerization activity"/>
    <property type="evidence" value="ECO:0007669"/>
    <property type="project" value="InterPro"/>
</dbReference>
<comment type="subcellular location">
    <subcellularLocation>
        <location evidence="1">Nucleus</location>
    </subcellularLocation>
</comment>
<keyword evidence="5" id="KW-0539">Nucleus</keyword>
<keyword evidence="9" id="KW-1133">Transmembrane helix</keyword>
<keyword evidence="9" id="KW-0472">Membrane</keyword>
<evidence type="ECO:0000256" key="1">
    <source>
        <dbReference type="ARBA" id="ARBA00004123"/>
    </source>
</evidence>
<reference evidence="12 13" key="1">
    <citation type="journal article" date="2019" name="Sci. Rep.">
        <title>A high-quality genome of Eragrostis curvula grass provides insights into Poaceae evolution and supports new strategies to enhance forage quality.</title>
        <authorList>
            <person name="Carballo J."/>
            <person name="Santos B.A.C.M."/>
            <person name="Zappacosta D."/>
            <person name="Garbus I."/>
            <person name="Selva J.P."/>
            <person name="Gallo C.A."/>
            <person name="Diaz A."/>
            <person name="Albertini E."/>
            <person name="Caccamo M."/>
            <person name="Echenique V."/>
        </authorList>
    </citation>
    <scope>NUCLEOTIDE SEQUENCE [LARGE SCALE GENOMIC DNA]</scope>
    <source>
        <strain evidence="13">cv. Victoria</strain>
        <tissue evidence="12">Leaf</tissue>
    </source>
</reference>
<evidence type="ECO:0008006" key="14">
    <source>
        <dbReference type="Google" id="ProtNLM"/>
    </source>
</evidence>
<dbReference type="Gramene" id="TVU51372">
    <property type="protein sequence ID" value="TVU51372"/>
    <property type="gene ID" value="EJB05_02797"/>
</dbReference>
<sequence length="427" mass="47980">IPKASGKEDHGSDSESSDLGAPLSPPAVTSLCLCIALAPIYLLFPTHCRRNQSGQSSFPGLLAPPRNERRGTSLRDLLVIQFLLRSALFVPFLLEENTPFLCFEFLKENHKRTASSMLLVQIFISLFSFLSICVYLDSLPVASWKFGIFSGMGRGRIEIKRIENTTSRQVTFCKRRNGLLKKAYELSVLCDAEVALIVFSSRGRLYEYSNNSVRATIERYKKAHACGSSSGAPLLEINAQQYYQQESAKLRNQIQMLQNTNMHLVGDSVGNLSLKELKQLESRLEKSISKIRARKSELLATEINYMVKRLILHMTQSPCLRYLSQLQETELQNDNMDLRTKIAEGEQQLQQVTVARSATISMEQLNPFAALDTKCFFPAAPFASLDMKCFLPGTLQLLEAQNQMLVTELNLGYQLAPPGTDITHHQF</sequence>
<comment type="function">
    <text evidence="6">Probable transcription factor.</text>
</comment>
<evidence type="ECO:0000256" key="6">
    <source>
        <dbReference type="ARBA" id="ARBA00037260"/>
    </source>
</evidence>
<dbReference type="Pfam" id="PF01486">
    <property type="entry name" value="K-box"/>
    <property type="match status" value="1"/>
</dbReference>
<comment type="caution">
    <text evidence="12">The sequence shown here is derived from an EMBL/GenBank/DDBJ whole genome shotgun (WGS) entry which is preliminary data.</text>
</comment>
<evidence type="ECO:0000256" key="8">
    <source>
        <dbReference type="SAM" id="MobiDB-lite"/>
    </source>
</evidence>
<evidence type="ECO:0000256" key="5">
    <source>
        <dbReference type="ARBA" id="ARBA00023242"/>
    </source>
</evidence>
<evidence type="ECO:0000256" key="4">
    <source>
        <dbReference type="ARBA" id="ARBA00023163"/>
    </source>
</evidence>
<dbReference type="InterPro" id="IPR050142">
    <property type="entry name" value="MADS-box/MEF2_TF"/>
</dbReference>
<dbReference type="PANTHER" id="PTHR48019">
    <property type="entry name" value="SERUM RESPONSE FACTOR HOMOLOG"/>
    <property type="match status" value="1"/>
</dbReference>
<feature type="region of interest" description="Disordered" evidence="8">
    <location>
        <begin position="1"/>
        <end position="21"/>
    </location>
</feature>
<dbReference type="PROSITE" id="PS50066">
    <property type="entry name" value="MADS_BOX_2"/>
    <property type="match status" value="1"/>
</dbReference>